<reference evidence="2" key="1">
    <citation type="submission" date="2023-03" db="UniProtKB">
        <authorList>
            <consortium name="EnsemblPlants"/>
        </authorList>
    </citation>
    <scope>IDENTIFICATION</scope>
</reference>
<protein>
    <submittedName>
        <fullName evidence="2">Uncharacterized protein</fullName>
    </submittedName>
</protein>
<accession>A0A9I9EJN0</accession>
<dbReference type="EnsemblPlants" id="MELO3C034650.2.1">
    <property type="protein sequence ID" value="MELO3C034650.2.1"/>
    <property type="gene ID" value="MELO3C034650.2"/>
</dbReference>
<dbReference type="AlphaFoldDB" id="A0A9I9EJN0"/>
<dbReference type="Gramene" id="MELO3C034650.2.1">
    <property type="protein sequence ID" value="MELO3C034650.2.1"/>
    <property type="gene ID" value="MELO3C034650.2"/>
</dbReference>
<feature type="region of interest" description="Disordered" evidence="1">
    <location>
        <begin position="1"/>
        <end position="37"/>
    </location>
</feature>
<name>A0A9I9EJN0_CUCME</name>
<evidence type="ECO:0000256" key="1">
    <source>
        <dbReference type="SAM" id="MobiDB-lite"/>
    </source>
</evidence>
<proteinExistence type="predicted"/>
<feature type="compositionally biased region" description="Basic and acidic residues" evidence="1">
    <location>
        <begin position="1"/>
        <end position="11"/>
    </location>
</feature>
<organism evidence="2">
    <name type="scientific">Cucumis melo</name>
    <name type="common">Muskmelon</name>
    <dbReference type="NCBI Taxonomy" id="3656"/>
    <lineage>
        <taxon>Eukaryota</taxon>
        <taxon>Viridiplantae</taxon>
        <taxon>Streptophyta</taxon>
        <taxon>Embryophyta</taxon>
        <taxon>Tracheophyta</taxon>
        <taxon>Spermatophyta</taxon>
        <taxon>Magnoliopsida</taxon>
        <taxon>eudicotyledons</taxon>
        <taxon>Gunneridae</taxon>
        <taxon>Pentapetalae</taxon>
        <taxon>rosids</taxon>
        <taxon>fabids</taxon>
        <taxon>Cucurbitales</taxon>
        <taxon>Cucurbitaceae</taxon>
        <taxon>Benincaseae</taxon>
        <taxon>Cucumis</taxon>
    </lineage>
</organism>
<sequence>MKGEEMKNERSRTHRQRYGSPRCGSPSPRRKDVEMRRMGLRLGFSSCVVRR</sequence>
<evidence type="ECO:0000313" key="2">
    <source>
        <dbReference type="EnsemblPlants" id="MELO3C034650.2.1"/>
    </source>
</evidence>